<evidence type="ECO:0000313" key="2">
    <source>
        <dbReference type="Proteomes" id="UP001157353"/>
    </source>
</evidence>
<sequence length="335" mass="37939">MKVKVNAPCPCGSGKKYKKFCMNSGAVIQQNIAQVLQNTLLMHPDLSADDLQVVLDHKVKRHNEQSIEDFCGLSAEIMHSWINAKCNEALNVRFNAPQCDTFHAPILAYVEVVVTDIIENGGKLKATPKGNLPTKTVKKAAALLPHLVVAKYEKTLSISEFSGGTEDKFNAMHVTHILLQQSGFIKLQKGVFSLTKKGETLYQSQGLHAFFVPLLHYYIDEYNWGYLDGYSDDAMISMCWAFSFWRLQQHGNVEQLGKEINTAFPWLAKELPHCEYSPQEQQLQSIIEVRLINRFMTLFGFTLIAPFRYQNGKKLPLKLELQPLFTQVVQFDGLP</sequence>
<dbReference type="Gene3D" id="3.10.450.50">
    <property type="match status" value="1"/>
</dbReference>
<dbReference type="Proteomes" id="UP001157353">
    <property type="component" value="Unassembled WGS sequence"/>
</dbReference>
<dbReference type="EMBL" id="BSPQ01000002">
    <property type="protein sequence ID" value="GLS89951.1"/>
    <property type="molecule type" value="Genomic_DNA"/>
</dbReference>
<dbReference type="RefSeq" id="WP_284203075.1">
    <property type="nucleotide sequence ID" value="NZ_BSPQ01000002.1"/>
</dbReference>
<dbReference type="Pfam" id="PF02810">
    <property type="entry name" value="SEC-C"/>
    <property type="match status" value="1"/>
</dbReference>
<comment type="caution">
    <text evidence="1">The sequence shown here is derived from an EMBL/GenBank/DDBJ whole genome shotgun (WGS) entry which is preliminary data.</text>
</comment>
<dbReference type="SUPFAM" id="SSF103642">
    <property type="entry name" value="Sec-C motif"/>
    <property type="match status" value="1"/>
</dbReference>
<evidence type="ECO:0000313" key="1">
    <source>
        <dbReference type="EMBL" id="GLS89951.1"/>
    </source>
</evidence>
<gene>
    <name evidence="1" type="ORF">GCM10007916_10180</name>
</gene>
<name>A0ABQ6DXR8_9GAMM</name>
<proteinExistence type="predicted"/>
<dbReference type="InterPro" id="IPR004027">
    <property type="entry name" value="SEC_C_motif"/>
</dbReference>
<reference evidence="2" key="1">
    <citation type="journal article" date="2019" name="Int. J. Syst. Evol. Microbiol.">
        <title>The Global Catalogue of Microorganisms (GCM) 10K type strain sequencing project: providing services to taxonomists for standard genome sequencing and annotation.</title>
        <authorList>
            <consortium name="The Broad Institute Genomics Platform"/>
            <consortium name="The Broad Institute Genome Sequencing Center for Infectious Disease"/>
            <person name="Wu L."/>
            <person name="Ma J."/>
        </authorList>
    </citation>
    <scope>NUCLEOTIDE SEQUENCE [LARGE SCALE GENOMIC DNA]</scope>
    <source>
        <strain evidence="2">NBRC 103166</strain>
    </source>
</reference>
<accession>A0ABQ6DXR8</accession>
<keyword evidence="2" id="KW-1185">Reference proteome</keyword>
<evidence type="ECO:0008006" key="3">
    <source>
        <dbReference type="Google" id="ProtNLM"/>
    </source>
</evidence>
<protein>
    <recommendedName>
        <fullName evidence="3">SEC-C domain-containing protein</fullName>
    </recommendedName>
</protein>
<organism evidence="1 2">
    <name type="scientific">Psychromonas marina</name>
    <dbReference type="NCBI Taxonomy" id="88364"/>
    <lineage>
        <taxon>Bacteria</taxon>
        <taxon>Pseudomonadati</taxon>
        <taxon>Pseudomonadota</taxon>
        <taxon>Gammaproteobacteria</taxon>
        <taxon>Alteromonadales</taxon>
        <taxon>Psychromonadaceae</taxon>
        <taxon>Psychromonas</taxon>
    </lineage>
</organism>